<evidence type="ECO:0000259" key="2">
    <source>
        <dbReference type="Pfam" id="PF07510"/>
    </source>
</evidence>
<keyword evidence="1" id="KW-0812">Transmembrane</keyword>
<keyword evidence="4" id="KW-1185">Reference proteome</keyword>
<protein>
    <submittedName>
        <fullName evidence="3">HNH endonuclease family protein</fullName>
    </submittedName>
</protein>
<comment type="caution">
    <text evidence="3">The sequence shown here is derived from an EMBL/GenBank/DDBJ whole genome shotgun (WGS) entry which is preliminary data.</text>
</comment>
<dbReference type="PANTHER" id="PTHR24094">
    <property type="entry name" value="SECRETED PROTEIN"/>
    <property type="match status" value="1"/>
</dbReference>
<keyword evidence="1" id="KW-0472">Membrane</keyword>
<gene>
    <name evidence="3" type="ORF">ACFS2C_07305</name>
</gene>
<dbReference type="Pfam" id="PF07510">
    <property type="entry name" value="GmrSD_C"/>
    <property type="match status" value="1"/>
</dbReference>
<evidence type="ECO:0000313" key="4">
    <source>
        <dbReference type="Proteomes" id="UP001597478"/>
    </source>
</evidence>
<reference evidence="4" key="1">
    <citation type="journal article" date="2019" name="Int. J. Syst. Evol. Microbiol.">
        <title>The Global Catalogue of Microorganisms (GCM) 10K type strain sequencing project: providing services to taxonomists for standard genome sequencing and annotation.</title>
        <authorList>
            <consortium name="The Broad Institute Genomics Platform"/>
            <consortium name="The Broad Institute Genome Sequencing Center for Infectious Disease"/>
            <person name="Wu L."/>
            <person name="Ma J."/>
        </authorList>
    </citation>
    <scope>NUCLEOTIDE SEQUENCE [LARGE SCALE GENOMIC DNA]</scope>
    <source>
        <strain evidence="4">IBRC-M 10906</strain>
    </source>
</reference>
<evidence type="ECO:0000313" key="3">
    <source>
        <dbReference type="EMBL" id="MFD2799193.1"/>
    </source>
</evidence>
<dbReference type="EMBL" id="JBHUOF010000007">
    <property type="protein sequence ID" value="MFD2799193.1"/>
    <property type="molecule type" value="Genomic_DNA"/>
</dbReference>
<proteinExistence type="predicted"/>
<feature type="transmembrane region" description="Helical" evidence="1">
    <location>
        <begin position="7"/>
        <end position="26"/>
    </location>
</feature>
<keyword evidence="1" id="KW-1133">Transmembrane helix</keyword>
<accession>A0ABW5W9D9</accession>
<organism evidence="3 4">
    <name type="scientific">Prauserella oleivorans</name>
    <dbReference type="NCBI Taxonomy" id="1478153"/>
    <lineage>
        <taxon>Bacteria</taxon>
        <taxon>Bacillati</taxon>
        <taxon>Actinomycetota</taxon>
        <taxon>Actinomycetes</taxon>
        <taxon>Pseudonocardiales</taxon>
        <taxon>Pseudonocardiaceae</taxon>
        <taxon>Prauserella</taxon>
    </lineage>
</organism>
<dbReference type="GO" id="GO:0004519">
    <property type="term" value="F:endonuclease activity"/>
    <property type="evidence" value="ECO:0007669"/>
    <property type="project" value="UniProtKB-KW"/>
</dbReference>
<dbReference type="Proteomes" id="UP001597478">
    <property type="component" value="Unassembled WGS sequence"/>
</dbReference>
<sequence length="215" mass="23370">MASKRARGSTVVSLIVLAVAAVIWWFTDDPTSADSAAPAPVTASEALTTFDSLTVAPEDTGYPYDRDDWPHWSSHGDGCNTREIALQRQGSDVVTDEKCRAVSGSWRSSYDGVVMADAGDADLDHLVPLAEAARSGVRGWTEEQREAFANDLDQLVVVTARSNRQKGDQDPASWLPDEDRCGYAARWVAVKAKYSLTVDQDERDALRAVLSHCPA</sequence>
<keyword evidence="3" id="KW-0255">Endonuclease</keyword>
<feature type="domain" description="GmrSD restriction endonucleases C-terminal" evidence="2">
    <location>
        <begin position="99"/>
        <end position="208"/>
    </location>
</feature>
<keyword evidence="3" id="KW-0378">Hydrolase</keyword>
<dbReference type="RefSeq" id="WP_377386197.1">
    <property type="nucleotide sequence ID" value="NZ_JBHSAN010000006.1"/>
</dbReference>
<dbReference type="InterPro" id="IPR011089">
    <property type="entry name" value="GmrSD_C"/>
</dbReference>
<evidence type="ECO:0000256" key="1">
    <source>
        <dbReference type="SAM" id="Phobius"/>
    </source>
</evidence>
<keyword evidence="3" id="KW-0540">Nuclease</keyword>
<name>A0ABW5W9D9_9PSEU</name>
<dbReference type="PANTHER" id="PTHR24094:SF15">
    <property type="entry name" value="AMP-DEPENDENT SYNTHETASE_LIGASE DOMAIN-CONTAINING PROTEIN-RELATED"/>
    <property type="match status" value="1"/>
</dbReference>